<evidence type="ECO:0000256" key="6">
    <source>
        <dbReference type="SAM" id="Phobius"/>
    </source>
</evidence>
<dbReference type="InterPro" id="IPR001248">
    <property type="entry name" value="Pur-cyt_permease"/>
</dbReference>
<feature type="transmembrane region" description="Helical" evidence="6">
    <location>
        <begin position="277"/>
        <end position="297"/>
    </location>
</feature>
<comment type="similarity">
    <text evidence="2">Belongs to the purine-cytosine permease (2.A.39) family.</text>
</comment>
<feature type="transmembrane region" description="Helical" evidence="6">
    <location>
        <begin position="167"/>
        <end position="186"/>
    </location>
</feature>
<keyword evidence="4 6" id="KW-1133">Transmembrane helix</keyword>
<evidence type="ECO:0000256" key="2">
    <source>
        <dbReference type="ARBA" id="ARBA00008974"/>
    </source>
</evidence>
<feature type="transmembrane region" description="Helical" evidence="6">
    <location>
        <begin position="206"/>
        <end position="229"/>
    </location>
</feature>
<evidence type="ECO:0000313" key="7">
    <source>
        <dbReference type="EMBL" id="NIJ58298.1"/>
    </source>
</evidence>
<dbReference type="InterPro" id="IPR030191">
    <property type="entry name" value="CodB"/>
</dbReference>
<protein>
    <submittedName>
        <fullName evidence="7">Purine-cytosine permease-like protein</fullName>
    </submittedName>
</protein>
<evidence type="ECO:0000256" key="3">
    <source>
        <dbReference type="ARBA" id="ARBA00022692"/>
    </source>
</evidence>
<feature type="transmembrane region" description="Helical" evidence="6">
    <location>
        <begin position="133"/>
        <end position="155"/>
    </location>
</feature>
<feature type="transmembrane region" description="Helical" evidence="6">
    <location>
        <begin position="355"/>
        <end position="374"/>
    </location>
</feature>
<evidence type="ECO:0000256" key="1">
    <source>
        <dbReference type="ARBA" id="ARBA00004141"/>
    </source>
</evidence>
<organism evidence="7 8">
    <name type="scientific">Pseudochelatococcus lubricantis</name>
    <dbReference type="NCBI Taxonomy" id="1538102"/>
    <lineage>
        <taxon>Bacteria</taxon>
        <taxon>Pseudomonadati</taxon>
        <taxon>Pseudomonadota</taxon>
        <taxon>Alphaproteobacteria</taxon>
        <taxon>Hyphomicrobiales</taxon>
        <taxon>Chelatococcaceae</taxon>
        <taxon>Pseudochelatococcus</taxon>
    </lineage>
</organism>
<dbReference type="EMBL" id="JAASQI010000004">
    <property type="protein sequence ID" value="NIJ58298.1"/>
    <property type="molecule type" value="Genomic_DNA"/>
</dbReference>
<feature type="transmembrane region" description="Helical" evidence="6">
    <location>
        <begin position="424"/>
        <end position="443"/>
    </location>
</feature>
<keyword evidence="5 6" id="KW-0472">Membrane</keyword>
<feature type="transmembrane region" description="Helical" evidence="6">
    <location>
        <begin position="63"/>
        <end position="85"/>
    </location>
</feature>
<evidence type="ECO:0000256" key="5">
    <source>
        <dbReference type="ARBA" id="ARBA00023136"/>
    </source>
</evidence>
<evidence type="ECO:0000256" key="4">
    <source>
        <dbReference type="ARBA" id="ARBA00022989"/>
    </source>
</evidence>
<dbReference type="PANTHER" id="PTHR30569:SF0">
    <property type="entry name" value="CYTOSINE PERMEASE"/>
    <property type="match status" value="1"/>
</dbReference>
<feature type="transmembrane region" description="Helical" evidence="6">
    <location>
        <begin position="35"/>
        <end position="57"/>
    </location>
</feature>
<gene>
    <name evidence="7" type="ORF">FHS82_002140</name>
</gene>
<evidence type="ECO:0000313" key="8">
    <source>
        <dbReference type="Proteomes" id="UP001429580"/>
    </source>
</evidence>
<feature type="transmembrane region" description="Helical" evidence="6">
    <location>
        <begin position="329"/>
        <end position="349"/>
    </location>
</feature>
<comment type="caution">
    <text evidence="7">The sequence shown here is derived from an EMBL/GenBank/DDBJ whole genome shotgun (WGS) entry which is preliminary data.</text>
</comment>
<dbReference type="Gene3D" id="1.10.4160.10">
    <property type="entry name" value="Hydantoin permease"/>
    <property type="match status" value="1"/>
</dbReference>
<proteinExistence type="inferred from homology"/>
<name>A0ABX0UZH2_9HYPH</name>
<dbReference type="RefSeq" id="WP_166952198.1">
    <property type="nucleotide sequence ID" value="NZ_JAASQI010000004.1"/>
</dbReference>
<reference evidence="7 8" key="1">
    <citation type="submission" date="2020-03" db="EMBL/GenBank/DDBJ databases">
        <title>Genomic Encyclopedia of Type Strains, Phase IV (KMG-IV): sequencing the most valuable type-strain genomes for metagenomic binning, comparative biology and taxonomic classification.</title>
        <authorList>
            <person name="Goeker M."/>
        </authorList>
    </citation>
    <scope>NUCLEOTIDE SEQUENCE [LARGE SCALE GENOMIC DNA]</scope>
    <source>
        <strain evidence="7 8">DSM 103870</strain>
    </source>
</reference>
<feature type="transmembrane region" description="Helical" evidence="6">
    <location>
        <begin position="241"/>
        <end position="265"/>
    </location>
</feature>
<dbReference type="PANTHER" id="PTHR30569">
    <property type="entry name" value="CYTOSINE TRANSPORTER CODB"/>
    <property type="match status" value="1"/>
</dbReference>
<sequence length="462" mass="49318">MAHQGTTERGETGTLDYSAVAVPENARMSKAGLTMAWWAVCSAVFYIVVGASMALNFGTWNAIIGMLLSVITYGAINAVLSRFAIRTGLSVALFSRILFGSIGASIATLIFCATAIYYAVFEGSVIAVGINTVFPAISYQVAALIVVIYSALLIFGSIQNWLDKFNGVLLPVYLLGLVTATGLVIAEYGYSDNWLRLGPAGGPPAGGWWSCFVYYMGIWVLMMFTFDYARFGRKEDADYHAFFNFGVPFYLMAFLVSGLFGIFMVGSVPNDGAISEVSVLLALLKLMGVWGLVFVWVTQTRINTANYYLAAVNMEALLSPLGRLPFGRIGWAVAVGAVVYVLMLADVFGYLLQALAYQGIFVVAWVAVALAYIAGRGHAGAADDAMAGRVANAPAFEPCGLIAWFAATALGIALYLAGGPYAEVSAPATAIAAFVFHYAGMILTKAQPRAAAPVERVRSLDR</sequence>
<feature type="transmembrane region" description="Helical" evidence="6">
    <location>
        <begin position="97"/>
        <end position="121"/>
    </location>
</feature>
<keyword evidence="8" id="KW-1185">Reference proteome</keyword>
<keyword evidence="3 6" id="KW-0812">Transmembrane</keyword>
<feature type="transmembrane region" description="Helical" evidence="6">
    <location>
        <begin position="395"/>
        <end position="418"/>
    </location>
</feature>
<accession>A0ABX0UZH2</accession>
<dbReference type="Pfam" id="PF02133">
    <property type="entry name" value="Transp_cyt_pur"/>
    <property type="match status" value="1"/>
</dbReference>
<comment type="subcellular location">
    <subcellularLocation>
        <location evidence="1">Membrane</location>
        <topology evidence="1">Multi-pass membrane protein</topology>
    </subcellularLocation>
</comment>
<dbReference type="Proteomes" id="UP001429580">
    <property type="component" value="Unassembled WGS sequence"/>
</dbReference>